<name>A0A6I5A532_9BACI</name>
<evidence type="ECO:0000313" key="1">
    <source>
        <dbReference type="EMBL" id="MYL35455.1"/>
    </source>
</evidence>
<reference evidence="1 2" key="1">
    <citation type="submission" date="2019-11" db="EMBL/GenBank/DDBJ databases">
        <title>Genome sequences of 17 halophilic strains isolated from different environments.</title>
        <authorList>
            <person name="Furrow R.E."/>
        </authorList>
    </citation>
    <scope>NUCLEOTIDE SEQUENCE [LARGE SCALE GENOMIC DNA]</scope>
    <source>
        <strain evidence="1 2">22514_16_FS</strain>
    </source>
</reference>
<evidence type="ECO:0000313" key="2">
    <source>
        <dbReference type="Proteomes" id="UP000468638"/>
    </source>
</evidence>
<gene>
    <name evidence="1" type="ORF">GLW05_17890</name>
</gene>
<dbReference type="RefSeq" id="WP_160850412.1">
    <property type="nucleotide sequence ID" value="NZ_WMEQ01000017.1"/>
</dbReference>
<dbReference type="Proteomes" id="UP000468638">
    <property type="component" value="Unassembled WGS sequence"/>
</dbReference>
<organism evidence="1 2">
    <name type="scientific">Pontibacillus yanchengensis</name>
    <dbReference type="NCBI Taxonomy" id="462910"/>
    <lineage>
        <taxon>Bacteria</taxon>
        <taxon>Bacillati</taxon>
        <taxon>Bacillota</taxon>
        <taxon>Bacilli</taxon>
        <taxon>Bacillales</taxon>
        <taxon>Bacillaceae</taxon>
        <taxon>Pontibacillus</taxon>
    </lineage>
</organism>
<accession>A0A6I5A532</accession>
<dbReference type="AlphaFoldDB" id="A0A6I5A532"/>
<protein>
    <submittedName>
        <fullName evidence="1">Uncharacterized protein</fullName>
    </submittedName>
</protein>
<proteinExistence type="predicted"/>
<sequence>MIIKISSTFKKYLALRKEFNTVEKALKQATHEGDVAWSEELMEERYRITCEMDELLPARV</sequence>
<dbReference type="EMBL" id="WMEQ01000017">
    <property type="protein sequence ID" value="MYL35455.1"/>
    <property type="molecule type" value="Genomic_DNA"/>
</dbReference>
<comment type="caution">
    <text evidence="1">The sequence shown here is derived from an EMBL/GenBank/DDBJ whole genome shotgun (WGS) entry which is preliminary data.</text>
</comment>